<evidence type="ECO:0000256" key="2">
    <source>
        <dbReference type="ARBA" id="ARBA00022908"/>
    </source>
</evidence>
<dbReference type="Gene3D" id="1.10.150.130">
    <property type="match status" value="1"/>
</dbReference>
<dbReference type="Pfam" id="PF00589">
    <property type="entry name" value="Phage_integrase"/>
    <property type="match status" value="1"/>
</dbReference>
<dbReference type="Proteomes" id="UP000046122">
    <property type="component" value="Unassembled WGS sequence"/>
</dbReference>
<dbReference type="InterPro" id="IPR011010">
    <property type="entry name" value="DNA_brk_join_enz"/>
</dbReference>
<evidence type="ECO:0000313" key="8">
    <source>
        <dbReference type="Proteomes" id="UP000046122"/>
    </source>
</evidence>
<organism evidence="7 8">
    <name type="scientific">Mesorhizobium plurifarium</name>
    <dbReference type="NCBI Taxonomy" id="69974"/>
    <lineage>
        <taxon>Bacteria</taxon>
        <taxon>Pseudomonadati</taxon>
        <taxon>Pseudomonadota</taxon>
        <taxon>Alphaproteobacteria</taxon>
        <taxon>Hyphomicrobiales</taxon>
        <taxon>Phyllobacteriaceae</taxon>
        <taxon>Mesorhizobium</taxon>
    </lineage>
</organism>
<dbReference type="InterPro" id="IPR010998">
    <property type="entry name" value="Integrase_recombinase_N"/>
</dbReference>
<feature type="domain" description="Tyr recombinase" evidence="6">
    <location>
        <begin position="215"/>
        <end position="414"/>
    </location>
</feature>
<dbReference type="AlphaFoldDB" id="A0A090GEC8"/>
<protein>
    <submittedName>
        <fullName evidence="7">Phage integrase family protein</fullName>
    </submittedName>
</protein>
<dbReference type="Gene3D" id="3.30.160.390">
    <property type="entry name" value="Integrase, DNA-binding domain"/>
    <property type="match status" value="1"/>
</dbReference>
<gene>
    <name evidence="7" type="ORF">MPL3365_30328</name>
</gene>
<dbReference type="InterPro" id="IPR025166">
    <property type="entry name" value="Integrase_DNA_bind_dom"/>
</dbReference>
<keyword evidence="2" id="KW-0229">DNA integration</keyword>
<feature type="compositionally biased region" description="Basic and acidic residues" evidence="5">
    <location>
        <begin position="71"/>
        <end position="96"/>
    </location>
</feature>
<keyword evidence="3" id="KW-0238">DNA-binding</keyword>
<proteinExistence type="inferred from homology"/>
<dbReference type="InterPro" id="IPR038488">
    <property type="entry name" value="Integrase_DNA-bd_sf"/>
</dbReference>
<dbReference type="CDD" id="cd00801">
    <property type="entry name" value="INT_P4_C"/>
    <property type="match status" value="1"/>
</dbReference>
<evidence type="ECO:0000256" key="4">
    <source>
        <dbReference type="ARBA" id="ARBA00023172"/>
    </source>
</evidence>
<dbReference type="PANTHER" id="PTHR30629:SF2">
    <property type="entry name" value="PROPHAGE INTEGRASE INTS-RELATED"/>
    <property type="match status" value="1"/>
</dbReference>
<dbReference type="Gene3D" id="1.10.443.10">
    <property type="entry name" value="Intergrase catalytic core"/>
    <property type="match status" value="1"/>
</dbReference>
<dbReference type="GO" id="GO:0015074">
    <property type="term" value="P:DNA integration"/>
    <property type="evidence" value="ECO:0007669"/>
    <property type="project" value="UniProtKB-KW"/>
</dbReference>
<dbReference type="InterPro" id="IPR013762">
    <property type="entry name" value="Integrase-like_cat_sf"/>
</dbReference>
<name>A0A090GEC8_MESPL</name>
<dbReference type="Pfam" id="PF13356">
    <property type="entry name" value="Arm-DNA-bind_3"/>
    <property type="match status" value="1"/>
</dbReference>
<evidence type="ECO:0000313" key="7">
    <source>
        <dbReference type="EMBL" id="CDX58817.1"/>
    </source>
</evidence>
<evidence type="ECO:0000256" key="1">
    <source>
        <dbReference type="ARBA" id="ARBA00008857"/>
    </source>
</evidence>
<dbReference type="InterPro" id="IPR002104">
    <property type="entry name" value="Integrase_catalytic"/>
</dbReference>
<accession>A0A090GEC8</accession>
<dbReference type="GO" id="GO:0003677">
    <property type="term" value="F:DNA binding"/>
    <property type="evidence" value="ECO:0007669"/>
    <property type="project" value="UniProtKB-KW"/>
</dbReference>
<evidence type="ECO:0000256" key="3">
    <source>
        <dbReference type="ARBA" id="ARBA00023125"/>
    </source>
</evidence>
<reference evidence="7 8" key="1">
    <citation type="submission" date="2014-08" db="EMBL/GenBank/DDBJ databases">
        <authorList>
            <person name="Moulin Lionel"/>
        </authorList>
    </citation>
    <scope>NUCLEOTIDE SEQUENCE [LARGE SCALE GENOMIC DNA]</scope>
</reference>
<dbReference type="GO" id="GO:0006310">
    <property type="term" value="P:DNA recombination"/>
    <property type="evidence" value="ECO:0007669"/>
    <property type="project" value="UniProtKB-KW"/>
</dbReference>
<dbReference type="InterPro" id="IPR050808">
    <property type="entry name" value="Phage_Integrase"/>
</dbReference>
<dbReference type="PANTHER" id="PTHR30629">
    <property type="entry name" value="PROPHAGE INTEGRASE"/>
    <property type="match status" value="1"/>
</dbReference>
<keyword evidence="4" id="KW-0233">DNA recombination</keyword>
<evidence type="ECO:0000256" key="5">
    <source>
        <dbReference type="SAM" id="MobiDB-lite"/>
    </source>
</evidence>
<feature type="region of interest" description="Disordered" evidence="5">
    <location>
        <begin position="121"/>
        <end position="141"/>
    </location>
</feature>
<feature type="region of interest" description="Disordered" evidence="5">
    <location>
        <begin position="68"/>
        <end position="98"/>
    </location>
</feature>
<dbReference type="PROSITE" id="PS51898">
    <property type="entry name" value="TYR_RECOMBINASE"/>
    <property type="match status" value="1"/>
</dbReference>
<comment type="similarity">
    <text evidence="1">Belongs to the 'phage' integrase family.</text>
</comment>
<dbReference type="SUPFAM" id="SSF56349">
    <property type="entry name" value="DNA breaking-rejoining enzymes"/>
    <property type="match status" value="1"/>
</dbReference>
<dbReference type="EMBL" id="CCNE01000023">
    <property type="protein sequence ID" value="CDX58817.1"/>
    <property type="molecule type" value="Genomic_DNA"/>
</dbReference>
<sequence>MPQVELTDKLCQSAKAVSGGKTDYFDTLVKGLVLRASAGGTRSWYLVYGPPAKRQWLKLGSYPDISLGGDKGARQRARDGRAKVGDGGDPVADKKAQAASQTVADLVDNYIKRHASTKRSGDEIARRLRKNVSGRNADGGKLERSSAGCIGDVKLSELHRRDITKAIDALKDRGAHVEANRLFEDVRAMIRWARGRGDLDQNLVEGMRKPTETVERDRVLSPDEIGSMWGALAHADMRESTRRVIRLCLVTAQRVGEVCGMTVDELDLDMSVWTIPSIRSKNKREHAVPLSPIAVTIIRGQLADVKALAERKGRAMPAFVFPGPGANAPVTGAAIAKAIKREEIMKRGKATILGVEPWTSHDLRRSAATHMEELGISPFIIGHVLNHVSATKASITSRVYARYDYMREKREALALWADRLAGIVSGGAEIVPLGSVGAASP</sequence>
<evidence type="ECO:0000259" key="6">
    <source>
        <dbReference type="PROSITE" id="PS51898"/>
    </source>
</evidence>